<gene>
    <name evidence="10" type="primary">thoP1</name>
    <name evidence="10" type="ORF">GCM10010989_27390</name>
</gene>
<dbReference type="InterPro" id="IPR001567">
    <property type="entry name" value="Pept_M3A_M3B_dom"/>
</dbReference>
<evidence type="ECO:0000256" key="2">
    <source>
        <dbReference type="ARBA" id="ARBA00022670"/>
    </source>
</evidence>
<dbReference type="GO" id="GO:0006508">
    <property type="term" value="P:proteolysis"/>
    <property type="evidence" value="ECO:0007669"/>
    <property type="project" value="UniProtKB-KW"/>
</dbReference>
<dbReference type="Pfam" id="PF01432">
    <property type="entry name" value="Peptidase_M3"/>
    <property type="match status" value="1"/>
</dbReference>
<dbReference type="AlphaFoldDB" id="A0A916YM34"/>
<keyword evidence="11" id="KW-1185">Reference proteome</keyword>
<dbReference type="GO" id="GO:0046872">
    <property type="term" value="F:metal ion binding"/>
    <property type="evidence" value="ECO:0007669"/>
    <property type="project" value="UniProtKB-UniRule"/>
</dbReference>
<dbReference type="PANTHER" id="PTHR11804">
    <property type="entry name" value="PROTEASE M3 THIMET OLIGOPEPTIDASE-RELATED"/>
    <property type="match status" value="1"/>
</dbReference>
<dbReference type="OrthoDB" id="9773538at2"/>
<comment type="cofactor">
    <cofactor evidence="7">
        <name>Zn(2+)</name>
        <dbReference type="ChEBI" id="CHEBI:29105"/>
    </cofactor>
    <text evidence="7">Binds 1 zinc ion.</text>
</comment>
<dbReference type="CDD" id="cd06455">
    <property type="entry name" value="M3A_TOP"/>
    <property type="match status" value="1"/>
</dbReference>
<evidence type="ECO:0000256" key="6">
    <source>
        <dbReference type="ARBA" id="ARBA00023049"/>
    </source>
</evidence>
<dbReference type="InterPro" id="IPR024077">
    <property type="entry name" value="Neurolysin/TOP_dom2"/>
</dbReference>
<dbReference type="Gene3D" id="1.10.1370.10">
    <property type="entry name" value="Neurolysin, domain 3"/>
    <property type="match status" value="1"/>
</dbReference>
<accession>A0A916YM34</accession>
<keyword evidence="6 7" id="KW-0482">Metalloprotease</keyword>
<comment type="similarity">
    <text evidence="1 7">Belongs to the peptidase M3 family.</text>
</comment>
<keyword evidence="3 7" id="KW-0479">Metal-binding</keyword>
<dbReference type="InterPro" id="IPR024079">
    <property type="entry name" value="MetalloPept_cat_dom_sf"/>
</dbReference>
<keyword evidence="8" id="KW-0732">Signal</keyword>
<evidence type="ECO:0000256" key="7">
    <source>
        <dbReference type="RuleBase" id="RU003435"/>
    </source>
</evidence>
<comment type="caution">
    <text evidence="10">The sequence shown here is derived from an EMBL/GenBank/DDBJ whole genome shotgun (WGS) entry which is preliminary data.</text>
</comment>
<dbReference type="PANTHER" id="PTHR11804:SF84">
    <property type="entry name" value="SACCHAROLYSIN"/>
    <property type="match status" value="1"/>
</dbReference>
<evidence type="ECO:0000313" key="11">
    <source>
        <dbReference type="Proteomes" id="UP000598997"/>
    </source>
</evidence>
<reference evidence="10 11" key="1">
    <citation type="journal article" date="2014" name="Int. J. Syst. Evol. Microbiol.">
        <title>Complete genome sequence of Corynebacterium casei LMG S-19264T (=DSM 44701T), isolated from a smear-ripened cheese.</title>
        <authorList>
            <consortium name="US DOE Joint Genome Institute (JGI-PGF)"/>
            <person name="Walter F."/>
            <person name="Albersmeier A."/>
            <person name="Kalinowski J."/>
            <person name="Ruckert C."/>
        </authorList>
    </citation>
    <scope>NUCLEOTIDE SEQUENCE [LARGE SCALE GENOMIC DNA]</scope>
    <source>
        <strain evidence="10 11">CGMCC 1.15358</strain>
    </source>
</reference>
<dbReference type="GO" id="GO:0004222">
    <property type="term" value="F:metalloendopeptidase activity"/>
    <property type="evidence" value="ECO:0007669"/>
    <property type="project" value="InterPro"/>
</dbReference>
<dbReference type="SUPFAM" id="SSF55486">
    <property type="entry name" value="Metalloproteases ('zincins'), catalytic domain"/>
    <property type="match status" value="1"/>
</dbReference>
<keyword evidence="2 7" id="KW-0645">Protease</keyword>
<dbReference type="RefSeq" id="WP_066762714.1">
    <property type="nucleotide sequence ID" value="NZ_BMIO01000010.1"/>
</dbReference>
<evidence type="ECO:0000313" key="10">
    <source>
        <dbReference type="EMBL" id="GGD51779.1"/>
    </source>
</evidence>
<dbReference type="GO" id="GO:0006518">
    <property type="term" value="P:peptide metabolic process"/>
    <property type="evidence" value="ECO:0007669"/>
    <property type="project" value="TreeGrafter"/>
</dbReference>
<feature type="domain" description="Peptidase M3A/M3B catalytic" evidence="9">
    <location>
        <begin position="237"/>
        <end position="661"/>
    </location>
</feature>
<dbReference type="Gene3D" id="3.40.390.10">
    <property type="entry name" value="Collagenase (Catalytic Domain)"/>
    <property type="match status" value="1"/>
</dbReference>
<dbReference type="InterPro" id="IPR045090">
    <property type="entry name" value="Pept_M3A_M3B"/>
</dbReference>
<proteinExistence type="inferred from homology"/>
<protein>
    <submittedName>
        <fullName evidence="10">Zn-dependent oligopeptidase</fullName>
    </submittedName>
</protein>
<evidence type="ECO:0000256" key="8">
    <source>
        <dbReference type="SAM" id="SignalP"/>
    </source>
</evidence>
<keyword evidence="4 7" id="KW-0378">Hydrolase</keyword>
<organism evidence="10 11">
    <name type="scientific">Croceicoccus pelagius</name>
    <dbReference type="NCBI Taxonomy" id="1703341"/>
    <lineage>
        <taxon>Bacteria</taxon>
        <taxon>Pseudomonadati</taxon>
        <taxon>Pseudomonadota</taxon>
        <taxon>Alphaproteobacteria</taxon>
        <taxon>Sphingomonadales</taxon>
        <taxon>Erythrobacteraceae</taxon>
        <taxon>Croceicoccus</taxon>
    </lineage>
</organism>
<evidence type="ECO:0000256" key="5">
    <source>
        <dbReference type="ARBA" id="ARBA00022833"/>
    </source>
</evidence>
<evidence type="ECO:0000256" key="3">
    <source>
        <dbReference type="ARBA" id="ARBA00022723"/>
    </source>
</evidence>
<name>A0A916YM34_9SPHN</name>
<feature type="chain" id="PRO_5037792723" evidence="8">
    <location>
        <begin position="24"/>
        <end position="666"/>
    </location>
</feature>
<dbReference type="EMBL" id="BMIO01000010">
    <property type="protein sequence ID" value="GGD51779.1"/>
    <property type="molecule type" value="Genomic_DNA"/>
</dbReference>
<evidence type="ECO:0000256" key="1">
    <source>
        <dbReference type="ARBA" id="ARBA00006040"/>
    </source>
</evidence>
<feature type="signal peptide" evidence="8">
    <location>
        <begin position="1"/>
        <end position="23"/>
    </location>
</feature>
<dbReference type="Proteomes" id="UP000598997">
    <property type="component" value="Unassembled WGS sequence"/>
</dbReference>
<evidence type="ECO:0000259" key="9">
    <source>
        <dbReference type="Pfam" id="PF01432"/>
    </source>
</evidence>
<keyword evidence="5 7" id="KW-0862">Zinc</keyword>
<evidence type="ECO:0000256" key="4">
    <source>
        <dbReference type="ARBA" id="ARBA00022801"/>
    </source>
</evidence>
<sequence length="666" mass="74362">MTSWVRGALLGASIVALASAASAREPAWKFAGEFNPTPENPQAVTDECNRLIGQIATIEAEIAGETEPATIGTTLRRYDEIQYLLSAGYGTSTYQYFADSAEMRDAGSACETDLKKVTARLSLSAPIYQRLNAIDPSGADAATKYYLSRVLAEYDRSGLALPETEREQVRALKARIGELETQFDRNIADARNVIRVAPEDLTGVPEDFIASHPVGEDGLVEISTDYTDIGPVMGFATNLDVRRRLSEATLTRAYPENDAVLAELLDKRHELALLLGRPDYAALVLEDKMLDTTEKVESFMQDVYTAANPIAQNDVARALEVWRETHPGAETLDPWNYALASRIVQQRDFGFDAQEARQYFIYNNVRDGTIALTERMYGIDIRPWKTEVWHEDVDAYEVYDKDVLIGRFYIDAHPRPGKFSHGAIMQLRNGLSEGRSLPSAVLVMNLPKGLMDPSPVYTMVHEFGHLMHHIFAGKQQWAAQSGIATEHDFVEAPSMMLPEWLEDYDTLAMFAQDADGNVMPRELFEKMRRSNYFNRAVGKLTLLSAANISLGLHRGPAPEDLGATTRKLQSQFHPYGVADFSQYQDSFGHLTGYSAVVYTYNWSEVLGLDLFSEFQKNGLNDRATGERYRKLILEPGGSKPAIEMVREFLGREPGLESFKDSLTPEN</sequence>